<reference evidence="7 8" key="1">
    <citation type="submission" date="2019-02" db="EMBL/GenBank/DDBJ databases">
        <title>Deep-cultivation of Planctomycetes and their phenomic and genomic characterization uncovers novel biology.</title>
        <authorList>
            <person name="Wiegand S."/>
            <person name="Jogler M."/>
            <person name="Boedeker C."/>
            <person name="Pinto D."/>
            <person name="Vollmers J."/>
            <person name="Rivas-Marin E."/>
            <person name="Kohn T."/>
            <person name="Peeters S.H."/>
            <person name="Heuer A."/>
            <person name="Rast P."/>
            <person name="Oberbeckmann S."/>
            <person name="Bunk B."/>
            <person name="Jeske O."/>
            <person name="Meyerdierks A."/>
            <person name="Storesund J.E."/>
            <person name="Kallscheuer N."/>
            <person name="Luecker S."/>
            <person name="Lage O.M."/>
            <person name="Pohl T."/>
            <person name="Merkel B.J."/>
            <person name="Hornburger P."/>
            <person name="Mueller R.-W."/>
            <person name="Bruemmer F."/>
            <person name="Labrenz M."/>
            <person name="Spormann A.M."/>
            <person name="Op den Camp H."/>
            <person name="Overmann J."/>
            <person name="Amann R."/>
            <person name="Jetten M.S.M."/>
            <person name="Mascher T."/>
            <person name="Medema M.H."/>
            <person name="Devos D.P."/>
            <person name="Kaster A.-K."/>
            <person name="Ovreas L."/>
            <person name="Rohde M."/>
            <person name="Galperin M.Y."/>
            <person name="Jogler C."/>
        </authorList>
    </citation>
    <scope>NUCLEOTIDE SEQUENCE [LARGE SCALE GENOMIC DNA]</scope>
    <source>
        <strain evidence="7 8">Spa11</strain>
    </source>
</reference>
<evidence type="ECO:0000256" key="1">
    <source>
        <dbReference type="ARBA" id="ARBA00010641"/>
    </source>
</evidence>
<dbReference type="InterPro" id="IPR007627">
    <property type="entry name" value="RNA_pol_sigma70_r2"/>
</dbReference>
<dbReference type="Gene3D" id="1.10.1740.10">
    <property type="match status" value="1"/>
</dbReference>
<dbReference type="PANTHER" id="PTHR43133">
    <property type="entry name" value="RNA POLYMERASE ECF-TYPE SIGMA FACTO"/>
    <property type="match status" value="1"/>
</dbReference>
<dbReference type="Pfam" id="PF04542">
    <property type="entry name" value="Sigma70_r2"/>
    <property type="match status" value="1"/>
</dbReference>
<dbReference type="InterPro" id="IPR013249">
    <property type="entry name" value="RNA_pol_sigma70_r4_t2"/>
</dbReference>
<gene>
    <name evidence="7" type="primary">rpoE_4</name>
    <name evidence="7" type="ORF">Spa11_19790</name>
</gene>
<dbReference type="PANTHER" id="PTHR43133:SF46">
    <property type="entry name" value="RNA POLYMERASE SIGMA-70 FACTOR ECF SUBFAMILY"/>
    <property type="match status" value="1"/>
</dbReference>
<proteinExistence type="inferred from homology"/>
<dbReference type="InterPro" id="IPR014284">
    <property type="entry name" value="RNA_pol_sigma-70_dom"/>
</dbReference>
<dbReference type="InterPro" id="IPR013324">
    <property type="entry name" value="RNA_pol_sigma_r3/r4-like"/>
</dbReference>
<feature type="domain" description="RNA polymerase sigma-70 region 2" evidence="5">
    <location>
        <begin position="23"/>
        <end position="89"/>
    </location>
</feature>
<sequence>MDPTDAKLVAACQQGDRCAQQQLFDESHGRIFRLMARMVGEQDAADVTQQVYLQVYRQLGKFSGRSRLSTWIYRLAVNEALQHLRRRNRKKTQTLEYEPIDHVESHESRSDLAEVLEAALADLELELRTIFLLREVEELPYNAIADVLDIPEGTVGSRLNRARRELQQRLTQLGWGP</sequence>
<evidence type="ECO:0000313" key="7">
    <source>
        <dbReference type="EMBL" id="QDV73780.1"/>
    </source>
</evidence>
<dbReference type="GO" id="GO:0006352">
    <property type="term" value="P:DNA-templated transcription initiation"/>
    <property type="evidence" value="ECO:0007669"/>
    <property type="project" value="InterPro"/>
</dbReference>
<evidence type="ECO:0000256" key="4">
    <source>
        <dbReference type="ARBA" id="ARBA00023163"/>
    </source>
</evidence>
<keyword evidence="2" id="KW-0805">Transcription regulation</keyword>
<dbReference type="Gene3D" id="1.10.10.10">
    <property type="entry name" value="Winged helix-like DNA-binding domain superfamily/Winged helix DNA-binding domain"/>
    <property type="match status" value="1"/>
</dbReference>
<dbReference type="CDD" id="cd06171">
    <property type="entry name" value="Sigma70_r4"/>
    <property type="match status" value="1"/>
</dbReference>
<keyword evidence="3" id="KW-0731">Sigma factor</keyword>
<evidence type="ECO:0000256" key="2">
    <source>
        <dbReference type="ARBA" id="ARBA00023015"/>
    </source>
</evidence>
<dbReference type="SUPFAM" id="SSF88946">
    <property type="entry name" value="Sigma2 domain of RNA polymerase sigma factors"/>
    <property type="match status" value="1"/>
</dbReference>
<keyword evidence="4" id="KW-0804">Transcription</keyword>
<dbReference type="Pfam" id="PF08281">
    <property type="entry name" value="Sigma70_r4_2"/>
    <property type="match status" value="1"/>
</dbReference>
<protein>
    <submittedName>
        <fullName evidence="7">ECF RNA polymerase sigma-E factor</fullName>
    </submittedName>
</protein>
<dbReference type="GO" id="GO:0016987">
    <property type="term" value="F:sigma factor activity"/>
    <property type="evidence" value="ECO:0007669"/>
    <property type="project" value="UniProtKB-KW"/>
</dbReference>
<dbReference type="Proteomes" id="UP000316426">
    <property type="component" value="Chromosome"/>
</dbReference>
<feature type="domain" description="RNA polymerase sigma factor 70 region 4 type 2" evidence="6">
    <location>
        <begin position="115"/>
        <end position="166"/>
    </location>
</feature>
<evidence type="ECO:0000256" key="3">
    <source>
        <dbReference type="ARBA" id="ARBA00023082"/>
    </source>
</evidence>
<evidence type="ECO:0000313" key="8">
    <source>
        <dbReference type="Proteomes" id="UP000316426"/>
    </source>
</evidence>
<dbReference type="InterPro" id="IPR039425">
    <property type="entry name" value="RNA_pol_sigma-70-like"/>
</dbReference>
<dbReference type="AlphaFoldDB" id="A0A518K7K7"/>
<organism evidence="7 8">
    <name type="scientific">Botrimarina mediterranea</name>
    <dbReference type="NCBI Taxonomy" id="2528022"/>
    <lineage>
        <taxon>Bacteria</taxon>
        <taxon>Pseudomonadati</taxon>
        <taxon>Planctomycetota</taxon>
        <taxon>Planctomycetia</taxon>
        <taxon>Pirellulales</taxon>
        <taxon>Lacipirellulaceae</taxon>
        <taxon>Botrimarina</taxon>
    </lineage>
</organism>
<evidence type="ECO:0000259" key="6">
    <source>
        <dbReference type="Pfam" id="PF08281"/>
    </source>
</evidence>
<keyword evidence="8" id="KW-1185">Reference proteome</keyword>
<dbReference type="InterPro" id="IPR013325">
    <property type="entry name" value="RNA_pol_sigma_r2"/>
</dbReference>
<dbReference type="NCBIfam" id="TIGR02937">
    <property type="entry name" value="sigma70-ECF"/>
    <property type="match status" value="1"/>
</dbReference>
<name>A0A518K7K7_9BACT</name>
<dbReference type="EMBL" id="CP036349">
    <property type="protein sequence ID" value="QDV73780.1"/>
    <property type="molecule type" value="Genomic_DNA"/>
</dbReference>
<accession>A0A518K7K7</accession>
<dbReference type="SUPFAM" id="SSF88659">
    <property type="entry name" value="Sigma3 and sigma4 domains of RNA polymerase sigma factors"/>
    <property type="match status" value="1"/>
</dbReference>
<comment type="similarity">
    <text evidence="1">Belongs to the sigma-70 factor family. ECF subfamily.</text>
</comment>
<dbReference type="RefSeq" id="WP_145111357.1">
    <property type="nucleotide sequence ID" value="NZ_CP036349.1"/>
</dbReference>
<dbReference type="InterPro" id="IPR036388">
    <property type="entry name" value="WH-like_DNA-bd_sf"/>
</dbReference>
<dbReference type="KEGG" id="bmei:Spa11_19790"/>
<evidence type="ECO:0000259" key="5">
    <source>
        <dbReference type="Pfam" id="PF04542"/>
    </source>
</evidence>
<dbReference type="GO" id="GO:0003677">
    <property type="term" value="F:DNA binding"/>
    <property type="evidence" value="ECO:0007669"/>
    <property type="project" value="InterPro"/>
</dbReference>